<feature type="region of interest" description="Disordered" evidence="1">
    <location>
        <begin position="184"/>
        <end position="226"/>
    </location>
</feature>
<keyword evidence="3" id="KW-1185">Reference proteome</keyword>
<name>A0ABD3STA5_9STRA</name>
<reference evidence="2 3" key="1">
    <citation type="submission" date="2024-10" db="EMBL/GenBank/DDBJ databases">
        <title>Updated reference genomes for cyclostephanoid diatoms.</title>
        <authorList>
            <person name="Roberts W.R."/>
            <person name="Alverson A.J."/>
        </authorList>
    </citation>
    <scope>NUCLEOTIDE SEQUENCE [LARGE SCALE GENOMIC DNA]</scope>
    <source>
        <strain evidence="2 3">AJA228-03</strain>
    </source>
</reference>
<evidence type="ECO:0000313" key="2">
    <source>
        <dbReference type="EMBL" id="KAL3827458.1"/>
    </source>
</evidence>
<dbReference type="EMBL" id="JALLPB020000004">
    <property type="protein sequence ID" value="KAL3827458.1"/>
    <property type="molecule type" value="Genomic_DNA"/>
</dbReference>
<dbReference type="Proteomes" id="UP001530377">
    <property type="component" value="Unassembled WGS sequence"/>
</dbReference>
<evidence type="ECO:0000256" key="1">
    <source>
        <dbReference type="SAM" id="MobiDB-lite"/>
    </source>
</evidence>
<evidence type="ECO:0000313" key="3">
    <source>
        <dbReference type="Proteomes" id="UP001530377"/>
    </source>
</evidence>
<feature type="compositionally biased region" description="Low complexity" evidence="1">
    <location>
        <begin position="194"/>
        <end position="205"/>
    </location>
</feature>
<feature type="compositionally biased region" description="Pro residues" evidence="1">
    <location>
        <begin position="307"/>
        <end position="316"/>
    </location>
</feature>
<protein>
    <submittedName>
        <fullName evidence="2">Uncharacterized protein</fullName>
    </submittedName>
</protein>
<feature type="region of interest" description="Disordered" evidence="1">
    <location>
        <begin position="299"/>
        <end position="325"/>
    </location>
</feature>
<feature type="compositionally biased region" description="Polar residues" evidence="1">
    <location>
        <begin position="115"/>
        <end position="127"/>
    </location>
</feature>
<comment type="caution">
    <text evidence="2">The sequence shown here is derived from an EMBL/GenBank/DDBJ whole genome shotgun (WGS) entry which is preliminary data.</text>
</comment>
<feature type="region of interest" description="Disordered" evidence="1">
    <location>
        <begin position="89"/>
        <end position="145"/>
    </location>
</feature>
<feature type="region of interest" description="Disordered" evidence="1">
    <location>
        <begin position="45"/>
        <end position="64"/>
    </location>
</feature>
<dbReference type="AlphaFoldDB" id="A0ABD3STA5"/>
<gene>
    <name evidence="2" type="ORF">ACHAXA_003192</name>
</gene>
<accession>A0ABD3STA5</accession>
<organism evidence="2 3">
    <name type="scientific">Cyclostephanos tholiformis</name>
    <dbReference type="NCBI Taxonomy" id="382380"/>
    <lineage>
        <taxon>Eukaryota</taxon>
        <taxon>Sar</taxon>
        <taxon>Stramenopiles</taxon>
        <taxon>Ochrophyta</taxon>
        <taxon>Bacillariophyta</taxon>
        <taxon>Coscinodiscophyceae</taxon>
        <taxon>Thalassiosirophycidae</taxon>
        <taxon>Stephanodiscales</taxon>
        <taxon>Stephanodiscaceae</taxon>
        <taxon>Cyclostephanos</taxon>
    </lineage>
</organism>
<sequence>MKWSSSWSSSSRRLCESSSSSTTIAALMSLCLLIATMTNTSPCRAFRTVPPPPPSSSMARPSSTFSSSLSSSLSSFSSSSPLVFTARSAARRSTSTHAPTLRNRVRTTTGCGGSSPATTMRGMTTSTMEDDDNDDDDDDESSRKTSTVVRRVVVGLWLSLRKAMSRLWAVLLWPFRLLKSILPVRNGGDGASRTTTTTTPTPTTTVDTNAEEGKVETTEAAASTEAYDDATTAEGGAEGAAGAAGAGGAGEGGGVGGLVAAEAAAVAEAVAAVGDAAIGGAREWARTIADATALVVDEPTWDDEPTTTPPPPPPPVLRATRTSTSDADRGIIGRRRAATTAAVDLTGNWTLIVDDDFASHYDNYLRQLGQPVIVRTVARSVIGSTREETMQSMDGRRLFIRGTNVRGSWERTLEASEWSDTADDGIDDGGVYGRDHVVQGHELKPMTTADGENVEVASWWEDDGLVHHSWVVGGRKYGGGDFENRRYLTDGGNILVCESTFHPKDEVGTEGGGGQGQARQKASYGDAAVDFPNIFDVLTKDEKDQKKESKSLTEPSVTIVDKTDATSISSPSVEIVSPLNDDSTVVEGEAMTEREKGGWIAPVGDRWAIASPGVDLSGKWKLIVTDKFKVEYDEFLRSLGQPLIVRGAAVVLIGNTREETRQSDAGRSLYIRGVNANGIWERTLVSSGSDCDSCDYEPVMVPILTADSEKVVAESWWQDMGTVHVSWTRGVKKYGGGSFESKRYLENDGNVYVCESTFHPTDGQGRERSFLRWKFLREGAAYMLTDDRT</sequence>
<feature type="compositionally biased region" description="Acidic residues" evidence="1">
    <location>
        <begin position="128"/>
        <end position="140"/>
    </location>
</feature>
<proteinExistence type="predicted"/>